<evidence type="ECO:0000256" key="3">
    <source>
        <dbReference type="ARBA" id="ARBA00022777"/>
    </source>
</evidence>
<dbReference type="InterPro" id="IPR017438">
    <property type="entry name" value="ATP-NAD_kinase_N"/>
</dbReference>
<feature type="compositionally biased region" description="Basic and acidic residues" evidence="6">
    <location>
        <begin position="90"/>
        <end position="102"/>
    </location>
</feature>
<dbReference type="AlphaFoldDB" id="A0AAN7CY81"/>
<accession>A0AAN7CY81</accession>
<feature type="compositionally biased region" description="Basic and acidic residues" evidence="6">
    <location>
        <begin position="203"/>
        <end position="215"/>
    </location>
</feature>
<feature type="compositionally biased region" description="Gly residues" evidence="6">
    <location>
        <begin position="224"/>
        <end position="249"/>
    </location>
</feature>
<dbReference type="FunFam" id="2.60.200.30:FF:000008">
    <property type="entry name" value="Putative NAD+ kinase"/>
    <property type="match status" value="1"/>
</dbReference>
<comment type="similarity">
    <text evidence="1">Belongs to the NAD kinase family.</text>
</comment>
<feature type="compositionally biased region" description="Basic and acidic residues" evidence="6">
    <location>
        <begin position="146"/>
        <end position="156"/>
    </location>
</feature>
<dbReference type="InterPro" id="IPR016064">
    <property type="entry name" value="NAD/diacylglycerol_kinase_sf"/>
</dbReference>
<proteinExistence type="inferred from homology"/>
<evidence type="ECO:0000313" key="7">
    <source>
        <dbReference type="EMBL" id="KAK4250251.1"/>
    </source>
</evidence>
<keyword evidence="2" id="KW-0808">Transferase</keyword>
<dbReference type="Proteomes" id="UP001303647">
    <property type="component" value="Unassembled WGS sequence"/>
</dbReference>
<feature type="region of interest" description="Disordered" evidence="6">
    <location>
        <begin position="76"/>
        <end position="274"/>
    </location>
</feature>
<dbReference type="InterPro" id="IPR002504">
    <property type="entry name" value="NADK"/>
</dbReference>
<dbReference type="Pfam" id="PF01513">
    <property type="entry name" value="NAD_kinase"/>
    <property type="match status" value="1"/>
</dbReference>
<feature type="compositionally biased region" description="Basic residues" evidence="6">
    <location>
        <begin position="76"/>
        <end position="89"/>
    </location>
</feature>
<gene>
    <name evidence="7" type="ORF">C7999DRAFT_29288</name>
</gene>
<dbReference type="Gene3D" id="2.60.200.30">
    <property type="entry name" value="Probable inorganic polyphosphate/atp-NAD kinase, domain 2"/>
    <property type="match status" value="1"/>
</dbReference>
<sequence length="682" mass="76328">MAESSSKRVSFEDGRSSPSDEDRTPLEVVFDESNPYRRKSSLVADDSIPPHLRRAPPISSKKTECLVHQFLANQRKAKFHLPTHPRHRDRHDAGTHVHHEHAGTASCEANDISSEVGLDRPLDPKNGHVDGRTPSPTPSPKPSGSQDHDHDRELSKDYQPQLRRREKRDQDEPVRPHATILRDSRSASEVDEGNGTSSNSSATDDHGPGQFDEKHWRRSMVGDNVGGSGSDDGGGEAASGGDNVGGGVRGPVVLSHTPSQLDERSASDEAPNSRLLTKKQLSEMAWGVRELSRRLGSMRLKFRVKSIFLLTKIYDAELIGKTREICRWLLDRQRDVRYTVYVDRELKLNKKFDVAGLLEEVRRDYVVAGEVSEEASWDIAKRLRYWDENMCRGRPHTFDFVITLGGDGTVLYASWLFQRIVPPVLSFALGSLGFLTKFDFEDYQKTLTNAFSEGVTVSLRLRFEVTVMRSQKTGSRLKQDGQHMENVADGDYERPPRDLVEELIGEEKDDEHTHRPDGTYEVLNEVVVDRGPNPTMSSVDIFGDDEHFTSVSADGVCVSTPTGSTAYNLAAGGSLCHPENPVMLVTSICAHTLSFRPVILPDTIVLRIGVPYDARTSSWASFDGRERVELTPGDYVTVSASRYPFACVQPHGRRSEDWINSISAKLAWNTRQRQKSFKAWEK</sequence>
<dbReference type="EMBL" id="MU857615">
    <property type="protein sequence ID" value="KAK4250251.1"/>
    <property type="molecule type" value="Genomic_DNA"/>
</dbReference>
<feature type="compositionally biased region" description="Basic and acidic residues" evidence="6">
    <location>
        <begin position="117"/>
        <end position="131"/>
    </location>
</feature>
<feature type="compositionally biased region" description="Basic and acidic residues" evidence="6">
    <location>
        <begin position="1"/>
        <end position="25"/>
    </location>
</feature>
<evidence type="ECO:0000256" key="6">
    <source>
        <dbReference type="SAM" id="MobiDB-lite"/>
    </source>
</evidence>
<keyword evidence="5" id="KW-0520">NAD</keyword>
<evidence type="ECO:0000256" key="1">
    <source>
        <dbReference type="ARBA" id="ARBA00010995"/>
    </source>
</evidence>
<dbReference type="FunFam" id="3.40.50.10330:FF:000029">
    <property type="entry name" value="NAD+ kinase, putative"/>
    <property type="match status" value="1"/>
</dbReference>
<protein>
    <submittedName>
        <fullName evidence="7">ATP-NAD kinase-like domain-containing protein</fullName>
    </submittedName>
</protein>
<organism evidence="7 8">
    <name type="scientific">Corynascus novoguineensis</name>
    <dbReference type="NCBI Taxonomy" id="1126955"/>
    <lineage>
        <taxon>Eukaryota</taxon>
        <taxon>Fungi</taxon>
        <taxon>Dikarya</taxon>
        <taxon>Ascomycota</taxon>
        <taxon>Pezizomycotina</taxon>
        <taxon>Sordariomycetes</taxon>
        <taxon>Sordariomycetidae</taxon>
        <taxon>Sordariales</taxon>
        <taxon>Chaetomiaceae</taxon>
        <taxon>Corynascus</taxon>
    </lineage>
</organism>
<dbReference type="InterPro" id="IPR017437">
    <property type="entry name" value="ATP-NAD_kinase_PpnK-typ_C"/>
</dbReference>
<feature type="region of interest" description="Disordered" evidence="6">
    <location>
        <begin position="1"/>
        <end position="60"/>
    </location>
</feature>
<dbReference type="Pfam" id="PF20143">
    <property type="entry name" value="NAD_kinase_C"/>
    <property type="match status" value="1"/>
</dbReference>
<dbReference type="HAMAP" id="MF_00361">
    <property type="entry name" value="NAD_kinase"/>
    <property type="match status" value="1"/>
</dbReference>
<reference evidence="7" key="1">
    <citation type="journal article" date="2023" name="Mol. Phylogenet. Evol.">
        <title>Genome-scale phylogeny and comparative genomics of the fungal order Sordariales.</title>
        <authorList>
            <person name="Hensen N."/>
            <person name="Bonometti L."/>
            <person name="Westerberg I."/>
            <person name="Brannstrom I.O."/>
            <person name="Guillou S."/>
            <person name="Cros-Aarteil S."/>
            <person name="Calhoun S."/>
            <person name="Haridas S."/>
            <person name="Kuo A."/>
            <person name="Mondo S."/>
            <person name="Pangilinan J."/>
            <person name="Riley R."/>
            <person name="LaButti K."/>
            <person name="Andreopoulos B."/>
            <person name="Lipzen A."/>
            <person name="Chen C."/>
            <person name="Yan M."/>
            <person name="Daum C."/>
            <person name="Ng V."/>
            <person name="Clum A."/>
            <person name="Steindorff A."/>
            <person name="Ohm R.A."/>
            <person name="Martin F."/>
            <person name="Silar P."/>
            <person name="Natvig D.O."/>
            <person name="Lalanne C."/>
            <person name="Gautier V."/>
            <person name="Ament-Velasquez S.L."/>
            <person name="Kruys A."/>
            <person name="Hutchinson M.I."/>
            <person name="Powell A.J."/>
            <person name="Barry K."/>
            <person name="Miller A.N."/>
            <person name="Grigoriev I.V."/>
            <person name="Debuchy R."/>
            <person name="Gladieux P."/>
            <person name="Hiltunen Thoren M."/>
            <person name="Johannesson H."/>
        </authorList>
    </citation>
    <scope>NUCLEOTIDE SEQUENCE</scope>
    <source>
        <strain evidence="7">CBS 359.72</strain>
    </source>
</reference>
<name>A0AAN7CY81_9PEZI</name>
<dbReference type="Gene3D" id="3.40.50.10330">
    <property type="entry name" value="Probable inorganic polyphosphate/atp-NAD kinase, domain 1"/>
    <property type="match status" value="1"/>
</dbReference>
<evidence type="ECO:0000256" key="5">
    <source>
        <dbReference type="ARBA" id="ARBA00023027"/>
    </source>
</evidence>
<feature type="compositionally biased region" description="Basic and acidic residues" evidence="6">
    <location>
        <begin position="167"/>
        <end position="188"/>
    </location>
</feature>
<keyword evidence="8" id="KW-1185">Reference proteome</keyword>
<dbReference type="PANTHER" id="PTHR20275">
    <property type="entry name" value="NAD KINASE"/>
    <property type="match status" value="1"/>
</dbReference>
<dbReference type="GO" id="GO:0019674">
    <property type="term" value="P:NAD+ metabolic process"/>
    <property type="evidence" value="ECO:0007669"/>
    <property type="project" value="InterPro"/>
</dbReference>
<comment type="caution">
    <text evidence="7">The sequence shown here is derived from an EMBL/GenBank/DDBJ whole genome shotgun (WGS) entry which is preliminary data.</text>
</comment>
<evidence type="ECO:0000256" key="2">
    <source>
        <dbReference type="ARBA" id="ARBA00022679"/>
    </source>
</evidence>
<dbReference type="GO" id="GO:0006741">
    <property type="term" value="P:NADP+ biosynthetic process"/>
    <property type="evidence" value="ECO:0007669"/>
    <property type="project" value="InterPro"/>
</dbReference>
<reference evidence="7" key="2">
    <citation type="submission" date="2023-05" db="EMBL/GenBank/DDBJ databases">
        <authorList>
            <consortium name="Lawrence Berkeley National Laboratory"/>
            <person name="Steindorff A."/>
            <person name="Hensen N."/>
            <person name="Bonometti L."/>
            <person name="Westerberg I."/>
            <person name="Brannstrom I.O."/>
            <person name="Guillou S."/>
            <person name="Cros-Aarteil S."/>
            <person name="Calhoun S."/>
            <person name="Haridas S."/>
            <person name="Kuo A."/>
            <person name="Mondo S."/>
            <person name="Pangilinan J."/>
            <person name="Riley R."/>
            <person name="Labutti K."/>
            <person name="Andreopoulos B."/>
            <person name="Lipzen A."/>
            <person name="Chen C."/>
            <person name="Yanf M."/>
            <person name="Daum C."/>
            <person name="Ng V."/>
            <person name="Clum A."/>
            <person name="Ohm R."/>
            <person name="Martin F."/>
            <person name="Silar P."/>
            <person name="Natvig D."/>
            <person name="Lalanne C."/>
            <person name="Gautier V."/>
            <person name="Ament-Velasquez S.L."/>
            <person name="Kruys A."/>
            <person name="Hutchinson M.I."/>
            <person name="Powell A.J."/>
            <person name="Barry K."/>
            <person name="Miller A.N."/>
            <person name="Grigoriev I.V."/>
            <person name="Debuchy R."/>
            <person name="Gladieux P."/>
            <person name="Thoren M.H."/>
            <person name="Johannesson H."/>
        </authorList>
    </citation>
    <scope>NUCLEOTIDE SEQUENCE</scope>
    <source>
        <strain evidence="7">CBS 359.72</strain>
    </source>
</reference>
<evidence type="ECO:0000256" key="4">
    <source>
        <dbReference type="ARBA" id="ARBA00022857"/>
    </source>
</evidence>
<dbReference type="GO" id="GO:0003951">
    <property type="term" value="F:NAD+ kinase activity"/>
    <property type="evidence" value="ECO:0007669"/>
    <property type="project" value="InterPro"/>
</dbReference>
<evidence type="ECO:0000313" key="8">
    <source>
        <dbReference type="Proteomes" id="UP001303647"/>
    </source>
</evidence>
<dbReference type="SUPFAM" id="SSF111331">
    <property type="entry name" value="NAD kinase/diacylglycerol kinase-like"/>
    <property type="match status" value="1"/>
</dbReference>
<dbReference type="PANTHER" id="PTHR20275:SF11">
    <property type="entry name" value="KINASE, PUTATIVE (AFU_ORTHOLOGUE AFUA_5G12870)-RELATED"/>
    <property type="match status" value="1"/>
</dbReference>
<keyword evidence="3 7" id="KW-0418">Kinase</keyword>
<keyword evidence="4" id="KW-0521">NADP</keyword>